<evidence type="ECO:0000313" key="2">
    <source>
        <dbReference type="EMBL" id="GAA4238126.1"/>
    </source>
</evidence>
<dbReference type="NCBIfam" id="NF042935">
    <property type="entry name" value="SCO6880_fam"/>
    <property type="match status" value="1"/>
</dbReference>
<evidence type="ECO:0000313" key="3">
    <source>
        <dbReference type="Proteomes" id="UP001501710"/>
    </source>
</evidence>
<feature type="transmembrane region" description="Helical" evidence="1">
    <location>
        <begin position="20"/>
        <end position="44"/>
    </location>
</feature>
<gene>
    <name evidence="2" type="ORF">GCM10022254_52780</name>
</gene>
<keyword evidence="1" id="KW-0472">Membrane</keyword>
<dbReference type="Proteomes" id="UP001501710">
    <property type="component" value="Unassembled WGS sequence"/>
</dbReference>
<proteinExistence type="predicted"/>
<keyword evidence="1" id="KW-0812">Transmembrane</keyword>
<reference evidence="3" key="1">
    <citation type="journal article" date="2019" name="Int. J. Syst. Evol. Microbiol.">
        <title>The Global Catalogue of Microorganisms (GCM) 10K type strain sequencing project: providing services to taxonomists for standard genome sequencing and annotation.</title>
        <authorList>
            <consortium name="The Broad Institute Genomics Platform"/>
            <consortium name="The Broad Institute Genome Sequencing Center for Infectious Disease"/>
            <person name="Wu L."/>
            <person name="Ma J."/>
        </authorList>
    </citation>
    <scope>NUCLEOTIDE SEQUENCE [LARGE SCALE GENOMIC DNA]</scope>
    <source>
        <strain evidence="3">JCM 17440</strain>
    </source>
</reference>
<sequence length="491" mass="52206">MGHDVRTYGGWRRQHGIGLLGMDTVSTFVALAAAMLLVLVAAIAPGSLIYVLPPAAIGGGLGLVRVGGVPLARLGLARCRWQWGVLRGQNQYRAGVVVDHPRAFQLPGVLAPLTLLSAEDGYGGRYGIVWDRRTGFLTATLRVVPTSTWLADRGDADTWVASWGGWLATLGHVPAVRWVTVTVDTAPEPGSTLADAVERSVVPTAPAPARMIMSELVRTAPAAAADVDTRVSITFDPKTSSASPKDLFEAVAELGRTLDGLASRLGACGVSVLGRATAAEIVGAVRTAFDPQARGDVNRLLTRPGCEEALSWADAGPVAATEHTDRYEHDGGVSVAWAWHEPPRQNVRSDVLARLVAPGPFPKRVSLQYRVLPAAAASRVLQQEVNAAAFRSQFRRRTGRDETARDSWDSARARQAAAEEAMGAGVCLVSMYATVTVTDLGMLRRAVAHVETSADSSKIRLRRLWGSQAAGFATTLPCGICPPELSSRLLH</sequence>
<comment type="caution">
    <text evidence="2">The sequence shown here is derived from an EMBL/GenBank/DDBJ whole genome shotgun (WGS) entry which is preliminary data.</text>
</comment>
<evidence type="ECO:0008006" key="4">
    <source>
        <dbReference type="Google" id="ProtNLM"/>
    </source>
</evidence>
<protein>
    <recommendedName>
        <fullName evidence="4">Integral membrane protein</fullName>
    </recommendedName>
</protein>
<evidence type="ECO:0000256" key="1">
    <source>
        <dbReference type="SAM" id="Phobius"/>
    </source>
</evidence>
<keyword evidence="1" id="KW-1133">Transmembrane helix</keyword>
<dbReference type="RefSeq" id="WP_344901461.1">
    <property type="nucleotide sequence ID" value="NZ_BAABAS010000020.1"/>
</dbReference>
<dbReference type="EMBL" id="BAABAS010000020">
    <property type="protein sequence ID" value="GAA4238126.1"/>
    <property type="molecule type" value="Genomic_DNA"/>
</dbReference>
<organism evidence="2 3">
    <name type="scientific">Actinomadura meridiana</name>
    <dbReference type="NCBI Taxonomy" id="559626"/>
    <lineage>
        <taxon>Bacteria</taxon>
        <taxon>Bacillati</taxon>
        <taxon>Actinomycetota</taxon>
        <taxon>Actinomycetes</taxon>
        <taxon>Streptosporangiales</taxon>
        <taxon>Thermomonosporaceae</taxon>
        <taxon>Actinomadura</taxon>
    </lineage>
</organism>
<feature type="transmembrane region" description="Helical" evidence="1">
    <location>
        <begin position="50"/>
        <end position="72"/>
    </location>
</feature>
<keyword evidence="3" id="KW-1185">Reference proteome</keyword>
<name>A0ABP8CDX6_9ACTN</name>
<dbReference type="InterPro" id="IPR049978">
    <property type="entry name" value="SCO6880-like"/>
</dbReference>
<accession>A0ABP8CDX6</accession>